<evidence type="ECO:0000313" key="1">
    <source>
        <dbReference type="EMBL" id="QEA08246.1"/>
    </source>
</evidence>
<dbReference type="EMBL" id="MN081869">
    <property type="protein sequence ID" value="QEA08246.1"/>
    <property type="molecule type" value="Genomic_DNA"/>
</dbReference>
<dbReference type="InterPro" id="IPR036365">
    <property type="entry name" value="PGBD-like_sf"/>
</dbReference>
<protein>
    <submittedName>
        <fullName evidence="1">Uncharacterized protein</fullName>
    </submittedName>
</protein>
<dbReference type="Gene3D" id="1.10.101.10">
    <property type="entry name" value="PGBD-like superfamily/PGBD"/>
    <property type="match status" value="1"/>
</dbReference>
<organism evidence="1">
    <name type="scientific">Iridovirus Liz-CrIV</name>
    <dbReference type="NCBI Taxonomy" id="2594309"/>
    <lineage>
        <taxon>Viruses</taxon>
        <taxon>Varidnaviria</taxon>
        <taxon>Bamfordvirae</taxon>
        <taxon>Nucleocytoviricota</taxon>
        <taxon>Megaviricetes</taxon>
        <taxon>Pimascovirales</taxon>
        <taxon>Pimascovirales incertae sedis</taxon>
        <taxon>Iridoviridae</taxon>
    </lineage>
</organism>
<accession>A0A5B8RI02</accession>
<dbReference type="SUPFAM" id="SSF47090">
    <property type="entry name" value="PGBD-like"/>
    <property type="match status" value="1"/>
</dbReference>
<dbReference type="InterPro" id="IPR036366">
    <property type="entry name" value="PGBDSf"/>
</dbReference>
<sequence>MLILLLKRVIEYLVSKNYLRQEHFNTWENLKSLHILTPGEAQQMIQFKRKERRAILNLQKDYGLPQTGIIDNGVREIIFGSICGTADVDDEDSYEEKKR</sequence>
<reference evidence="1" key="1">
    <citation type="journal article" date="2019" name="Viruses">
        <title>Detection and Characterization of Invertebrate Iridoviruses Found in Reptiles and Prey Insects in Europe over the Past Two Decades.</title>
        <authorList>
            <person name="Papp T."/>
            <person name="Marschang R.E."/>
        </authorList>
    </citation>
    <scope>NUCLEOTIDE SEQUENCE</scope>
    <source>
        <strain evidence="1">Liz-CrIV</strain>
    </source>
</reference>
<proteinExistence type="predicted"/>
<name>A0A5B8RI02_9VIRU</name>